<dbReference type="RefSeq" id="WP_186873886.1">
    <property type="nucleotide sequence ID" value="NZ_JACOOR010000009.1"/>
</dbReference>
<evidence type="ECO:0000313" key="8">
    <source>
        <dbReference type="Proteomes" id="UP000649345"/>
    </source>
</evidence>
<dbReference type="InterPro" id="IPR013685">
    <property type="entry name" value="POTRA_FtsQ_type"/>
</dbReference>
<keyword evidence="1" id="KW-1003">Cell membrane</keyword>
<dbReference type="GO" id="GO:0051301">
    <property type="term" value="P:cell division"/>
    <property type="evidence" value="ECO:0007669"/>
    <property type="project" value="UniProtKB-KW"/>
</dbReference>
<evidence type="ECO:0000256" key="4">
    <source>
        <dbReference type="ARBA" id="ARBA00022989"/>
    </source>
</evidence>
<dbReference type="PANTHER" id="PTHR37820">
    <property type="entry name" value="CELL DIVISION PROTEIN DIVIB"/>
    <property type="match status" value="1"/>
</dbReference>
<name>A0A923LES2_9FIRM</name>
<accession>A0A923LES2</accession>
<comment type="caution">
    <text evidence="7">The sequence shown here is derived from an EMBL/GenBank/DDBJ whole genome shotgun (WGS) entry which is preliminary data.</text>
</comment>
<sequence length="251" mass="28731">MGKFKEQKRKKQRREKRKGLIAAAVLLLVLLLAGVLAVTLFRIRDVEVTGNSFYSAQEIEDRVITDKYSQNSLYLYLKYKYFGQEELPFIDKLEISLKSPGKVRIRVYEKSIIGYVTYMGSNFYFDRDGVVVESSADVKEGIPCISGLKFTALTLYQKLAVEDDAIFHRILNITQLVKKYELSPDRIEFGENLALTLYFGEMRVALGTGGSLEDKIGRLHELFPDLEGRAGILRMENYTSDSKFISFEKTE</sequence>
<keyword evidence="4" id="KW-1133">Transmembrane helix</keyword>
<dbReference type="Pfam" id="PF08478">
    <property type="entry name" value="POTRA_1"/>
    <property type="match status" value="1"/>
</dbReference>
<proteinExistence type="predicted"/>
<evidence type="ECO:0000313" key="7">
    <source>
        <dbReference type="EMBL" id="MBC5660942.1"/>
    </source>
</evidence>
<evidence type="ECO:0000259" key="6">
    <source>
        <dbReference type="Pfam" id="PF08478"/>
    </source>
</evidence>
<reference evidence="7" key="1">
    <citation type="submission" date="2020-08" db="EMBL/GenBank/DDBJ databases">
        <title>Genome public.</title>
        <authorList>
            <person name="Liu C."/>
            <person name="Sun Q."/>
        </authorList>
    </citation>
    <scope>NUCLEOTIDE SEQUENCE</scope>
    <source>
        <strain evidence="7">NSJ-68</strain>
    </source>
</reference>
<keyword evidence="8" id="KW-1185">Reference proteome</keyword>
<protein>
    <submittedName>
        <fullName evidence="7">FtsQ-type POTRA domain-containing protein</fullName>
    </submittedName>
</protein>
<dbReference type="GO" id="GO:0005886">
    <property type="term" value="C:plasma membrane"/>
    <property type="evidence" value="ECO:0007669"/>
    <property type="project" value="TreeGrafter"/>
</dbReference>
<dbReference type="Proteomes" id="UP000649345">
    <property type="component" value="Unassembled WGS sequence"/>
</dbReference>
<keyword evidence="2" id="KW-0132">Cell division</keyword>
<organism evidence="7 8">
    <name type="scientific">Anaerosacchariphilus hominis</name>
    <dbReference type="NCBI Taxonomy" id="2763017"/>
    <lineage>
        <taxon>Bacteria</taxon>
        <taxon>Bacillati</taxon>
        <taxon>Bacillota</taxon>
        <taxon>Clostridia</taxon>
        <taxon>Lachnospirales</taxon>
        <taxon>Lachnospiraceae</taxon>
        <taxon>Anaerosacchariphilus</taxon>
    </lineage>
</organism>
<evidence type="ECO:0000256" key="5">
    <source>
        <dbReference type="ARBA" id="ARBA00023306"/>
    </source>
</evidence>
<evidence type="ECO:0000256" key="3">
    <source>
        <dbReference type="ARBA" id="ARBA00022692"/>
    </source>
</evidence>
<keyword evidence="5" id="KW-0131">Cell cycle</keyword>
<evidence type="ECO:0000256" key="2">
    <source>
        <dbReference type="ARBA" id="ARBA00022618"/>
    </source>
</evidence>
<gene>
    <name evidence="7" type="ORF">H8S44_14360</name>
</gene>
<dbReference type="InterPro" id="IPR050487">
    <property type="entry name" value="FtsQ_DivIB"/>
</dbReference>
<keyword evidence="4" id="KW-0472">Membrane</keyword>
<evidence type="ECO:0000256" key="1">
    <source>
        <dbReference type="ARBA" id="ARBA00022475"/>
    </source>
</evidence>
<feature type="domain" description="POTRA" evidence="6">
    <location>
        <begin position="41"/>
        <end position="109"/>
    </location>
</feature>
<keyword evidence="3" id="KW-0812">Transmembrane</keyword>
<dbReference type="PANTHER" id="PTHR37820:SF1">
    <property type="entry name" value="CELL DIVISION PROTEIN FTSQ"/>
    <property type="match status" value="1"/>
</dbReference>
<dbReference type="EMBL" id="JACOOR010000009">
    <property type="protein sequence ID" value="MBC5660942.1"/>
    <property type="molecule type" value="Genomic_DNA"/>
</dbReference>
<dbReference type="AlphaFoldDB" id="A0A923LES2"/>